<protein>
    <recommendedName>
        <fullName evidence="2">SH3b domain-containing protein</fullName>
    </recommendedName>
</protein>
<sequence length="272" mass="30918">MKIYSSLSKLCILFTIVLLTACAGETKKDSKKTNNEAITDTSETTETTNEYDTYYVWVDNINVRDIASTKGKIVGTYKGIDLEFTGNKSDVKSEIVLRSVVYNNHWLEVTTNDGKKGWIFGGAVKNEGDDAANDIITSEKFDFPHFGAYDVTSWSDLGITRSEGGDAETVTSSYMKNGNIIEIKKTEVGEYGYNHRYTLKDTQKNILKERIFTFTVNLENDDKRIMELTETVNDFTTNIQYTRSQQIHKHFMQLNARPLMVNGTWKTTPLKQ</sequence>
<dbReference type="OrthoDB" id="1418530at2"/>
<keyword evidence="4" id="KW-1185">Reference proteome</keyword>
<comment type="caution">
    <text evidence="3">The sequence shown here is derived from an EMBL/GenBank/DDBJ whole genome shotgun (WGS) entry which is preliminary data.</text>
</comment>
<feature type="signal peptide" evidence="1">
    <location>
        <begin position="1"/>
        <end position="23"/>
    </location>
</feature>
<evidence type="ECO:0000259" key="2">
    <source>
        <dbReference type="PROSITE" id="PS51781"/>
    </source>
</evidence>
<organism evidence="3 4">
    <name type="scientific">Kordia algicida OT-1</name>
    <dbReference type="NCBI Taxonomy" id="391587"/>
    <lineage>
        <taxon>Bacteria</taxon>
        <taxon>Pseudomonadati</taxon>
        <taxon>Bacteroidota</taxon>
        <taxon>Flavobacteriia</taxon>
        <taxon>Flavobacteriales</taxon>
        <taxon>Flavobacteriaceae</taxon>
        <taxon>Kordia</taxon>
    </lineage>
</organism>
<feature type="chain" id="PRO_5002737417" description="SH3b domain-containing protein" evidence="1">
    <location>
        <begin position="24"/>
        <end position="272"/>
    </location>
</feature>
<dbReference type="InterPro" id="IPR003646">
    <property type="entry name" value="SH3-like_bac-type"/>
</dbReference>
<reference evidence="3 4" key="1">
    <citation type="journal article" date="2011" name="J. Bacteriol.">
        <title>Genome sequence of the algicidal bacterium Kordia algicida OT-1.</title>
        <authorList>
            <person name="Lee H.S."/>
            <person name="Kang S.G."/>
            <person name="Kwon K.K."/>
            <person name="Lee J.H."/>
            <person name="Kim S.J."/>
        </authorList>
    </citation>
    <scope>NUCLEOTIDE SEQUENCE [LARGE SCALE GENOMIC DNA]</scope>
    <source>
        <strain evidence="3 4">OT-1</strain>
    </source>
</reference>
<dbReference type="EMBL" id="ABIB01000002">
    <property type="protein sequence ID" value="EDP97784.1"/>
    <property type="molecule type" value="Genomic_DNA"/>
</dbReference>
<dbReference type="STRING" id="391587.KAOT1_21517"/>
<keyword evidence="1" id="KW-0732">Signal</keyword>
<dbReference type="PROSITE" id="PS51781">
    <property type="entry name" value="SH3B"/>
    <property type="match status" value="1"/>
</dbReference>
<proteinExistence type="predicted"/>
<dbReference type="Proteomes" id="UP000002945">
    <property type="component" value="Unassembled WGS sequence"/>
</dbReference>
<evidence type="ECO:0000256" key="1">
    <source>
        <dbReference type="SAM" id="SignalP"/>
    </source>
</evidence>
<evidence type="ECO:0000313" key="3">
    <source>
        <dbReference type="EMBL" id="EDP97784.1"/>
    </source>
</evidence>
<dbReference type="PROSITE" id="PS51257">
    <property type="entry name" value="PROKAR_LIPOPROTEIN"/>
    <property type="match status" value="1"/>
</dbReference>
<dbReference type="RefSeq" id="WP_007096832.1">
    <property type="nucleotide sequence ID" value="NZ_CP142125.1"/>
</dbReference>
<dbReference type="HOGENOM" id="CLU_1022251_0_0_10"/>
<name>A9DMT7_9FLAO</name>
<feature type="domain" description="SH3b" evidence="2">
    <location>
        <begin position="51"/>
        <end position="128"/>
    </location>
</feature>
<dbReference type="eggNOG" id="ENOG5033XM1">
    <property type="taxonomic scope" value="Bacteria"/>
</dbReference>
<evidence type="ECO:0000313" key="4">
    <source>
        <dbReference type="Proteomes" id="UP000002945"/>
    </source>
</evidence>
<accession>A9DMT7</accession>
<dbReference type="Gene3D" id="2.30.30.40">
    <property type="entry name" value="SH3 Domains"/>
    <property type="match status" value="1"/>
</dbReference>
<gene>
    <name evidence="3" type="ORF">KAOT1_21517</name>
</gene>
<dbReference type="AlphaFoldDB" id="A9DMT7"/>